<protein>
    <submittedName>
        <fullName evidence="3">Uncharacterized protein</fullName>
    </submittedName>
</protein>
<gene>
    <name evidence="3" type="ORF">AWB64_02945</name>
</gene>
<dbReference type="EMBL" id="FCOC02000007">
    <property type="protein sequence ID" value="SAL32073.1"/>
    <property type="molecule type" value="Genomic_DNA"/>
</dbReference>
<reference evidence="3 4" key="1">
    <citation type="submission" date="2016-01" db="EMBL/GenBank/DDBJ databases">
        <authorList>
            <person name="Oliw E.H."/>
        </authorList>
    </citation>
    <scope>NUCLEOTIDE SEQUENCE [LARGE SCALE GENOMIC DNA]</scope>
    <source>
        <strain evidence="3">LMG 22029</strain>
    </source>
</reference>
<dbReference type="Proteomes" id="UP000054893">
    <property type="component" value="Unassembled WGS sequence"/>
</dbReference>
<evidence type="ECO:0000313" key="3">
    <source>
        <dbReference type="EMBL" id="SAL32073.1"/>
    </source>
</evidence>
<keyword evidence="2" id="KW-0732">Signal</keyword>
<proteinExistence type="predicted"/>
<evidence type="ECO:0000256" key="2">
    <source>
        <dbReference type="SAM" id="SignalP"/>
    </source>
</evidence>
<accession>A0A158GJH1</accession>
<feature type="signal peptide" evidence="2">
    <location>
        <begin position="1"/>
        <end position="26"/>
    </location>
</feature>
<name>A0A158GJH1_CABSO</name>
<evidence type="ECO:0000256" key="1">
    <source>
        <dbReference type="SAM" id="MobiDB-lite"/>
    </source>
</evidence>
<sequence length="88" mass="9378">MKLLLSIAALIAFIAGAVAFVPVAFAQNSPGIPGGILQDQFRLKEHPQLQFAASAPSDKYQNNVTAKRRRGDLGDPNGCNLQCPKDGE</sequence>
<dbReference type="OrthoDB" id="9030846at2"/>
<dbReference type="RefSeq" id="WP_060856101.1">
    <property type="nucleotide sequence ID" value="NZ_FCOC02000007.1"/>
</dbReference>
<organism evidence="3 4">
    <name type="scientific">Caballeronia sordidicola</name>
    <name type="common">Burkholderia sordidicola</name>
    <dbReference type="NCBI Taxonomy" id="196367"/>
    <lineage>
        <taxon>Bacteria</taxon>
        <taxon>Pseudomonadati</taxon>
        <taxon>Pseudomonadota</taxon>
        <taxon>Betaproteobacteria</taxon>
        <taxon>Burkholderiales</taxon>
        <taxon>Burkholderiaceae</taxon>
        <taxon>Caballeronia</taxon>
    </lineage>
</organism>
<feature type="region of interest" description="Disordered" evidence="1">
    <location>
        <begin position="52"/>
        <end position="88"/>
    </location>
</feature>
<feature type="chain" id="PRO_5007810423" evidence="2">
    <location>
        <begin position="27"/>
        <end position="88"/>
    </location>
</feature>
<dbReference type="AlphaFoldDB" id="A0A158GJH1"/>
<evidence type="ECO:0000313" key="4">
    <source>
        <dbReference type="Proteomes" id="UP000054893"/>
    </source>
</evidence>